<gene>
    <name evidence="1" type="ORF">F444_10652</name>
</gene>
<accession>A0A081A3E8</accession>
<dbReference type="EMBL" id="ANJA01001902">
    <property type="protein sequence ID" value="ETO73409.1"/>
    <property type="molecule type" value="Genomic_DNA"/>
</dbReference>
<dbReference type="AlphaFoldDB" id="A0A081A3E8"/>
<evidence type="ECO:0000313" key="2">
    <source>
        <dbReference type="Proteomes" id="UP000028582"/>
    </source>
</evidence>
<evidence type="ECO:0000313" key="1">
    <source>
        <dbReference type="EMBL" id="ETO73409.1"/>
    </source>
</evidence>
<dbReference type="OrthoDB" id="95305at2759"/>
<organism evidence="1 2">
    <name type="scientific">Phytophthora nicotianae P1976</name>
    <dbReference type="NCBI Taxonomy" id="1317066"/>
    <lineage>
        <taxon>Eukaryota</taxon>
        <taxon>Sar</taxon>
        <taxon>Stramenopiles</taxon>
        <taxon>Oomycota</taxon>
        <taxon>Peronosporomycetes</taxon>
        <taxon>Peronosporales</taxon>
        <taxon>Peronosporaceae</taxon>
        <taxon>Phytophthora</taxon>
    </lineage>
</organism>
<proteinExistence type="predicted"/>
<sequence>MEAKKAQLQYSGRATDLQLLLAKKNDVWLTKNEVKKGFLGDEGDASGHGSVNVLVEIPEDVLVLENSRQRRRLSDPWINAIKYKRITVLPSTCDELRTYLASILDKLFKPEPRENNFANTASILMDIAEPLEFGCNEL</sequence>
<dbReference type="Proteomes" id="UP000028582">
    <property type="component" value="Unassembled WGS sequence"/>
</dbReference>
<reference evidence="1 2" key="1">
    <citation type="submission" date="2013-11" db="EMBL/GenBank/DDBJ databases">
        <title>The Genome Sequence of Phytophthora parasitica P1976.</title>
        <authorList>
            <consortium name="The Broad Institute Genomics Platform"/>
            <person name="Russ C."/>
            <person name="Tyler B."/>
            <person name="Panabieres F."/>
            <person name="Shan W."/>
            <person name="Tripathy S."/>
            <person name="Grunwald N."/>
            <person name="Machado M."/>
            <person name="Johnson C.S."/>
            <person name="Walker B."/>
            <person name="Young S."/>
            <person name="Zeng Q."/>
            <person name="Gargeya S."/>
            <person name="Fitzgerald M."/>
            <person name="Haas B."/>
            <person name="Abouelleil A."/>
            <person name="Allen A.W."/>
            <person name="Alvarado L."/>
            <person name="Arachchi H.M."/>
            <person name="Berlin A.M."/>
            <person name="Chapman S.B."/>
            <person name="Gainer-Dewar J."/>
            <person name="Goldberg J."/>
            <person name="Griggs A."/>
            <person name="Gujja S."/>
            <person name="Hansen M."/>
            <person name="Howarth C."/>
            <person name="Imamovic A."/>
            <person name="Ireland A."/>
            <person name="Larimer J."/>
            <person name="McCowan C."/>
            <person name="Murphy C."/>
            <person name="Pearson M."/>
            <person name="Poon T.W."/>
            <person name="Priest M."/>
            <person name="Roberts A."/>
            <person name="Saif S."/>
            <person name="Shea T."/>
            <person name="Sisk P."/>
            <person name="Sykes S."/>
            <person name="Wortman J."/>
            <person name="Nusbaum C."/>
            <person name="Birren B."/>
        </authorList>
    </citation>
    <scope>NUCLEOTIDE SEQUENCE [LARGE SCALE GENOMIC DNA]</scope>
    <source>
        <strain evidence="1 2">P1976</strain>
    </source>
</reference>
<name>A0A081A3E8_PHYNI</name>
<protein>
    <submittedName>
        <fullName evidence="1">Uncharacterized protein</fullName>
    </submittedName>
</protein>
<comment type="caution">
    <text evidence="1">The sequence shown here is derived from an EMBL/GenBank/DDBJ whole genome shotgun (WGS) entry which is preliminary data.</text>
</comment>